<keyword evidence="2" id="KW-1003">Cell membrane</keyword>
<dbReference type="InterPro" id="IPR000620">
    <property type="entry name" value="EamA_dom"/>
</dbReference>
<dbReference type="KEGG" id="meh:M301_1780"/>
<dbReference type="Pfam" id="PF00892">
    <property type="entry name" value="EamA"/>
    <property type="match status" value="1"/>
</dbReference>
<feature type="domain" description="EamA" evidence="12">
    <location>
        <begin position="50"/>
        <end position="119"/>
    </location>
</feature>
<reference evidence="14" key="1">
    <citation type="submission" date="2010-05" db="EMBL/GenBank/DDBJ databases">
        <title>Complete sequence of Methylotenera sp. 301.</title>
        <authorList>
            <person name="Lucas S."/>
            <person name="Copeland A."/>
            <person name="Lapidus A."/>
            <person name="Cheng J.-F."/>
            <person name="Bruce D."/>
            <person name="Goodwin L."/>
            <person name="Pitluck S."/>
            <person name="Clum A."/>
            <person name="Land M."/>
            <person name="Hauser L."/>
            <person name="Kyrpides N."/>
            <person name="Ivanova N."/>
            <person name="Chistoservova L."/>
            <person name="Kalyuzhnaya M."/>
            <person name="Woyke T."/>
        </authorList>
    </citation>
    <scope>NUCLEOTIDE SEQUENCE [LARGE SCALE GENOMIC DNA]</scope>
    <source>
        <strain evidence="14">301</strain>
    </source>
</reference>
<dbReference type="OrthoDB" id="7021040at2"/>
<protein>
    <recommendedName>
        <fullName evidence="12">EamA domain-containing protein</fullName>
    </recommendedName>
</protein>
<evidence type="ECO:0000256" key="3">
    <source>
        <dbReference type="ARBA" id="ARBA00022516"/>
    </source>
</evidence>
<evidence type="ECO:0000256" key="11">
    <source>
        <dbReference type="SAM" id="Phobius"/>
    </source>
</evidence>
<keyword evidence="8 11" id="KW-1133">Transmembrane helix</keyword>
<dbReference type="GO" id="GO:0022857">
    <property type="term" value="F:transmembrane transporter activity"/>
    <property type="evidence" value="ECO:0007669"/>
    <property type="project" value="InterPro"/>
</dbReference>
<dbReference type="STRING" id="666681.M301_1780"/>
<accession>D7DJC2</accession>
<organism evidence="13 14">
    <name type="scientific">Methylotenera versatilis (strain 301)</name>
    <dbReference type="NCBI Taxonomy" id="666681"/>
    <lineage>
        <taxon>Bacteria</taxon>
        <taxon>Pseudomonadati</taxon>
        <taxon>Pseudomonadota</taxon>
        <taxon>Betaproteobacteria</taxon>
        <taxon>Nitrosomonadales</taxon>
        <taxon>Methylophilaceae</taxon>
        <taxon>Methylotenera</taxon>
    </lineage>
</organism>
<evidence type="ECO:0000256" key="9">
    <source>
        <dbReference type="ARBA" id="ARBA00023098"/>
    </source>
</evidence>
<keyword evidence="6 11" id="KW-0812">Transmembrane</keyword>
<proteinExistence type="predicted"/>
<keyword evidence="7" id="KW-0448">Lipopolysaccharide biosynthesis</keyword>
<keyword evidence="14" id="KW-1185">Reference proteome</keyword>
<evidence type="ECO:0000313" key="13">
    <source>
        <dbReference type="EMBL" id="ADI30157.1"/>
    </source>
</evidence>
<comment type="subcellular location">
    <subcellularLocation>
        <location evidence="1">Cell membrane</location>
        <topology evidence="1">Multi-pass membrane protein</topology>
    </subcellularLocation>
</comment>
<evidence type="ECO:0000256" key="10">
    <source>
        <dbReference type="ARBA" id="ARBA00023136"/>
    </source>
</evidence>
<dbReference type="InterPro" id="IPR000390">
    <property type="entry name" value="Small_drug/metabolite_transptr"/>
</dbReference>
<keyword evidence="4" id="KW-0997">Cell inner membrane</keyword>
<dbReference type="HOGENOM" id="CLU_131462_3_0_4"/>
<dbReference type="GO" id="GO:0009245">
    <property type="term" value="P:lipid A biosynthetic process"/>
    <property type="evidence" value="ECO:0007669"/>
    <property type="project" value="UniProtKB-KW"/>
</dbReference>
<dbReference type="RefSeq" id="WP_013148469.1">
    <property type="nucleotide sequence ID" value="NC_014207.1"/>
</dbReference>
<gene>
    <name evidence="13" type="ordered locus">M301_1780</name>
</gene>
<feature type="transmembrane region" description="Helical" evidence="11">
    <location>
        <begin position="76"/>
        <end position="96"/>
    </location>
</feature>
<dbReference type="Gene3D" id="1.10.3730.20">
    <property type="match status" value="1"/>
</dbReference>
<dbReference type="GO" id="GO:0005886">
    <property type="term" value="C:plasma membrane"/>
    <property type="evidence" value="ECO:0007669"/>
    <property type="project" value="UniProtKB-SubCell"/>
</dbReference>
<dbReference type="eggNOG" id="COG2076">
    <property type="taxonomic scope" value="Bacteria"/>
</dbReference>
<evidence type="ECO:0000313" key="14">
    <source>
        <dbReference type="Proteomes" id="UP000000383"/>
    </source>
</evidence>
<feature type="transmembrane region" description="Helical" evidence="11">
    <location>
        <begin position="50"/>
        <end position="69"/>
    </location>
</feature>
<keyword evidence="10 11" id="KW-0472">Membrane</keyword>
<keyword evidence="3" id="KW-0444">Lipid biosynthesis</keyword>
<dbReference type="EMBL" id="CP002056">
    <property type="protein sequence ID" value="ADI30157.1"/>
    <property type="molecule type" value="Genomic_DNA"/>
</dbReference>
<sequence>MKKLYFYAIGFAILIAFDTLTQVSIKLASGQAGAFSMSMDWLLVVLHNPWLYAAVLGYLGAFFAWMTLLKHAPVGPAFAASHLGLIPVLLISATYFGEKLTTMQLLGAVSIMVGIVFLSLSEAKHPHD</sequence>
<evidence type="ECO:0000256" key="8">
    <source>
        <dbReference type="ARBA" id="ARBA00022989"/>
    </source>
</evidence>
<name>D7DJC2_METV0</name>
<evidence type="ECO:0000256" key="6">
    <source>
        <dbReference type="ARBA" id="ARBA00022692"/>
    </source>
</evidence>
<dbReference type="GO" id="GO:0009103">
    <property type="term" value="P:lipopolysaccharide biosynthetic process"/>
    <property type="evidence" value="ECO:0007669"/>
    <property type="project" value="UniProtKB-KW"/>
</dbReference>
<dbReference type="SUPFAM" id="SSF103481">
    <property type="entry name" value="Multidrug resistance efflux transporter EmrE"/>
    <property type="match status" value="1"/>
</dbReference>
<dbReference type="AlphaFoldDB" id="D7DJC2"/>
<evidence type="ECO:0000256" key="4">
    <source>
        <dbReference type="ARBA" id="ARBA00022519"/>
    </source>
</evidence>
<dbReference type="PANTHER" id="PTHR30561:SF9">
    <property type="entry name" value="4-AMINO-4-DEOXY-L-ARABINOSE-PHOSPHOUNDECAPRENOL FLIPPASE SUBUNIT ARNF-RELATED"/>
    <property type="match status" value="1"/>
</dbReference>
<reference evidence="13 14" key="2">
    <citation type="journal article" date="2011" name="J. Bacteriol.">
        <title>Genomes of three methylotrophs from a single niche uncover genetic and metabolic divergence of Methylophilaceae.</title>
        <authorList>
            <person name="Lapidus A."/>
            <person name="Clum A."/>
            <person name="Labutti K."/>
            <person name="Kaluzhnaya M.G."/>
            <person name="Lim S."/>
            <person name="Beck D.A."/>
            <person name="Glavina Del Rio T."/>
            <person name="Nolan M."/>
            <person name="Mavromatis K."/>
            <person name="Huntemann M."/>
            <person name="Lucas S."/>
            <person name="Lidstrom M.E."/>
            <person name="Ivanova N."/>
            <person name="Chistoserdova L."/>
        </authorList>
    </citation>
    <scope>NUCLEOTIDE SEQUENCE [LARGE SCALE GENOMIC DNA]</scope>
    <source>
        <strain evidence="13 14">301</strain>
    </source>
</reference>
<evidence type="ECO:0000256" key="2">
    <source>
        <dbReference type="ARBA" id="ARBA00022475"/>
    </source>
</evidence>
<evidence type="ECO:0000256" key="5">
    <source>
        <dbReference type="ARBA" id="ARBA00022556"/>
    </source>
</evidence>
<evidence type="ECO:0000256" key="1">
    <source>
        <dbReference type="ARBA" id="ARBA00004651"/>
    </source>
</evidence>
<dbReference type="PANTHER" id="PTHR30561">
    <property type="entry name" value="SMR FAMILY PROTON-DEPENDENT DRUG EFFLUX TRANSPORTER SUGE"/>
    <property type="match status" value="1"/>
</dbReference>
<evidence type="ECO:0000259" key="12">
    <source>
        <dbReference type="Pfam" id="PF00892"/>
    </source>
</evidence>
<keyword evidence="5" id="KW-0441">Lipid A biosynthesis</keyword>
<evidence type="ECO:0000256" key="7">
    <source>
        <dbReference type="ARBA" id="ARBA00022985"/>
    </source>
</evidence>
<dbReference type="Proteomes" id="UP000000383">
    <property type="component" value="Chromosome"/>
</dbReference>
<keyword evidence="9" id="KW-0443">Lipid metabolism</keyword>
<feature type="transmembrane region" description="Helical" evidence="11">
    <location>
        <begin position="102"/>
        <end position="120"/>
    </location>
</feature>
<dbReference type="InterPro" id="IPR037185">
    <property type="entry name" value="EmrE-like"/>
</dbReference>